<sequence length="286" mass="32328">MNKMFRKVIQLLRYRFFLTSGLLPYLLGSAIGYHVMRSFNASNFILGILGIFMLLGTVESFNEYFDPADRVFMLDNEKSKPPLKWLLFGIVSLVIASLIALYFTLTIGYIVLLISLLGVILAVFYVGPPLRLAFRGFGELAIFLAYGPFMTLGAFLLQTYSISFTPIIPSIITGIVIVSLDLANEIPDYYQDKLSGKNTITVRIGVNNSRKLIFYLILLSFIFLVLGVILFSMPEFSLLYLALLPIIIKSVPKRNYEETMQYIPLIKTLAVTYTLVNVIFIVSYIL</sequence>
<evidence type="ECO:0000313" key="7">
    <source>
        <dbReference type="EMBL" id="AWR93812.1"/>
    </source>
</evidence>
<keyword evidence="4 6" id="KW-1133">Transmembrane helix</keyword>
<accession>A0A2U9ICS0</accession>
<dbReference type="EMBL" id="CP029289">
    <property type="protein sequence ID" value="AWR93812.1"/>
    <property type="molecule type" value="Genomic_DNA"/>
</dbReference>
<comment type="subcellular location">
    <subcellularLocation>
        <location evidence="1">Cell membrane</location>
        <topology evidence="1">Multi-pass membrane protein</topology>
    </subcellularLocation>
</comment>
<dbReference type="GO" id="GO:0042371">
    <property type="term" value="P:vitamin K biosynthetic process"/>
    <property type="evidence" value="ECO:0007669"/>
    <property type="project" value="TreeGrafter"/>
</dbReference>
<feature type="transmembrane region" description="Helical" evidence="6">
    <location>
        <begin position="42"/>
        <end position="62"/>
    </location>
</feature>
<dbReference type="CDD" id="cd13962">
    <property type="entry name" value="PT_UbiA_UBIAD1"/>
    <property type="match status" value="1"/>
</dbReference>
<dbReference type="GO" id="GO:0004659">
    <property type="term" value="F:prenyltransferase activity"/>
    <property type="evidence" value="ECO:0007669"/>
    <property type="project" value="InterPro"/>
</dbReference>
<evidence type="ECO:0000256" key="5">
    <source>
        <dbReference type="ARBA" id="ARBA00023136"/>
    </source>
</evidence>
<dbReference type="AlphaFoldDB" id="A0A2U9ICS0"/>
<evidence type="ECO:0008006" key="9">
    <source>
        <dbReference type="Google" id="ProtNLM"/>
    </source>
</evidence>
<keyword evidence="5 6" id="KW-0472">Membrane</keyword>
<organism evidence="7 8">
    <name type="scientific">Acidianus brierleyi</name>
    <dbReference type="NCBI Taxonomy" id="41673"/>
    <lineage>
        <taxon>Archaea</taxon>
        <taxon>Thermoproteota</taxon>
        <taxon>Thermoprotei</taxon>
        <taxon>Sulfolobales</taxon>
        <taxon>Sulfolobaceae</taxon>
        <taxon>Acidianus</taxon>
    </lineage>
</organism>
<evidence type="ECO:0000313" key="8">
    <source>
        <dbReference type="Proteomes" id="UP000248044"/>
    </source>
</evidence>
<dbReference type="InterPro" id="IPR000537">
    <property type="entry name" value="UbiA_prenyltransferase"/>
</dbReference>
<evidence type="ECO:0000256" key="1">
    <source>
        <dbReference type="ARBA" id="ARBA00004651"/>
    </source>
</evidence>
<feature type="transmembrane region" description="Helical" evidence="6">
    <location>
        <begin position="140"/>
        <end position="157"/>
    </location>
</feature>
<evidence type="ECO:0000256" key="2">
    <source>
        <dbReference type="ARBA" id="ARBA00022679"/>
    </source>
</evidence>
<dbReference type="GO" id="GO:0005886">
    <property type="term" value="C:plasma membrane"/>
    <property type="evidence" value="ECO:0007669"/>
    <property type="project" value="UniProtKB-SubCell"/>
</dbReference>
<feature type="transmembrane region" description="Helical" evidence="6">
    <location>
        <begin position="109"/>
        <end position="128"/>
    </location>
</feature>
<dbReference type="PANTHER" id="PTHR13929:SF0">
    <property type="entry name" value="UBIA PRENYLTRANSFERASE DOMAIN-CONTAINING PROTEIN 1"/>
    <property type="match status" value="1"/>
</dbReference>
<reference evidence="7 8" key="1">
    <citation type="submission" date="2018-05" db="EMBL/GenBank/DDBJ databases">
        <title>Complete Genome Sequences of Extremely Thermoacidophilic, Metal-Mobilizing Type-Strain Members of the Archaeal Family Sulfolobaceae: Acidianus brierleyi DSM-1651T, Acidianus sulfidivorans DSM-18786T, Metallosphaera hakonensis DSM-7519T, and Metallosphaera prunae DSM-10039T.</title>
        <authorList>
            <person name="Counts J.A."/>
            <person name="Kelly R.M."/>
        </authorList>
    </citation>
    <scope>NUCLEOTIDE SEQUENCE [LARGE SCALE GENOMIC DNA]</scope>
    <source>
        <strain evidence="7 8">DSM 1651</strain>
    </source>
</reference>
<feature type="transmembrane region" description="Helical" evidence="6">
    <location>
        <begin position="163"/>
        <end position="183"/>
    </location>
</feature>
<evidence type="ECO:0000256" key="3">
    <source>
        <dbReference type="ARBA" id="ARBA00022692"/>
    </source>
</evidence>
<keyword evidence="8" id="KW-1185">Reference proteome</keyword>
<dbReference type="InterPro" id="IPR026046">
    <property type="entry name" value="UBIAD1"/>
</dbReference>
<keyword evidence="3 6" id="KW-0812">Transmembrane</keyword>
<evidence type="ECO:0000256" key="4">
    <source>
        <dbReference type="ARBA" id="ARBA00022989"/>
    </source>
</evidence>
<dbReference type="GO" id="GO:0009234">
    <property type="term" value="P:menaquinone biosynthetic process"/>
    <property type="evidence" value="ECO:0007669"/>
    <property type="project" value="TreeGrafter"/>
</dbReference>
<keyword evidence="2" id="KW-0808">Transferase</keyword>
<gene>
    <name evidence="7" type="ORF">DFR85_03470</name>
</gene>
<name>A0A2U9ICS0_9CREN</name>
<feature type="transmembrane region" description="Helical" evidence="6">
    <location>
        <begin position="264"/>
        <end position="285"/>
    </location>
</feature>
<dbReference type="Proteomes" id="UP000248044">
    <property type="component" value="Chromosome"/>
</dbReference>
<feature type="transmembrane region" description="Helical" evidence="6">
    <location>
        <begin position="83"/>
        <end position="103"/>
    </location>
</feature>
<protein>
    <recommendedName>
        <fullName evidence="9">Prenyltransferase</fullName>
    </recommendedName>
</protein>
<evidence type="ECO:0000256" key="6">
    <source>
        <dbReference type="SAM" id="Phobius"/>
    </source>
</evidence>
<dbReference type="Pfam" id="PF01040">
    <property type="entry name" value="UbiA"/>
    <property type="match status" value="1"/>
</dbReference>
<feature type="transmembrane region" description="Helical" evidence="6">
    <location>
        <begin position="212"/>
        <end position="230"/>
    </location>
</feature>
<dbReference type="KEGG" id="abri:DFR85_03470"/>
<dbReference type="PANTHER" id="PTHR13929">
    <property type="entry name" value="1,4-DIHYDROXY-2-NAPHTHOATE OCTAPRENYLTRANSFERASE"/>
    <property type="match status" value="1"/>
</dbReference>
<dbReference type="PIRSF" id="PIRSF005355">
    <property type="entry name" value="UBIAD1"/>
    <property type="match status" value="1"/>
</dbReference>
<proteinExistence type="predicted"/>